<accession>A0A392T4F5</accession>
<proteinExistence type="predicted"/>
<dbReference type="AlphaFoldDB" id="A0A392T4F5"/>
<evidence type="ECO:0000256" key="1">
    <source>
        <dbReference type="SAM" id="MobiDB-lite"/>
    </source>
</evidence>
<organism evidence="2 3">
    <name type="scientific">Trifolium medium</name>
    <dbReference type="NCBI Taxonomy" id="97028"/>
    <lineage>
        <taxon>Eukaryota</taxon>
        <taxon>Viridiplantae</taxon>
        <taxon>Streptophyta</taxon>
        <taxon>Embryophyta</taxon>
        <taxon>Tracheophyta</taxon>
        <taxon>Spermatophyta</taxon>
        <taxon>Magnoliopsida</taxon>
        <taxon>eudicotyledons</taxon>
        <taxon>Gunneridae</taxon>
        <taxon>Pentapetalae</taxon>
        <taxon>rosids</taxon>
        <taxon>fabids</taxon>
        <taxon>Fabales</taxon>
        <taxon>Fabaceae</taxon>
        <taxon>Papilionoideae</taxon>
        <taxon>50 kb inversion clade</taxon>
        <taxon>NPAAA clade</taxon>
        <taxon>Hologalegina</taxon>
        <taxon>IRL clade</taxon>
        <taxon>Trifolieae</taxon>
        <taxon>Trifolium</taxon>
    </lineage>
</organism>
<dbReference type="Proteomes" id="UP000265520">
    <property type="component" value="Unassembled WGS sequence"/>
</dbReference>
<dbReference type="EMBL" id="LXQA010505161">
    <property type="protein sequence ID" value="MCI55993.1"/>
    <property type="molecule type" value="Genomic_DNA"/>
</dbReference>
<feature type="non-terminal residue" evidence="2">
    <location>
        <position position="1"/>
    </location>
</feature>
<keyword evidence="3" id="KW-1185">Reference proteome</keyword>
<feature type="region of interest" description="Disordered" evidence="1">
    <location>
        <begin position="1"/>
        <end position="45"/>
    </location>
</feature>
<name>A0A392T4F5_9FABA</name>
<sequence length="45" mass="5084">LARPRSASNWRDKTASFQIPDEQRREAATLSLSDDIPRSVTQAQI</sequence>
<protein>
    <submittedName>
        <fullName evidence="2">Uncharacterized protein</fullName>
    </submittedName>
</protein>
<comment type="caution">
    <text evidence="2">The sequence shown here is derived from an EMBL/GenBank/DDBJ whole genome shotgun (WGS) entry which is preliminary data.</text>
</comment>
<evidence type="ECO:0000313" key="2">
    <source>
        <dbReference type="EMBL" id="MCI55993.1"/>
    </source>
</evidence>
<reference evidence="2 3" key="1">
    <citation type="journal article" date="2018" name="Front. Plant Sci.">
        <title>Red Clover (Trifolium pratense) and Zigzag Clover (T. medium) - A Picture of Genomic Similarities and Differences.</title>
        <authorList>
            <person name="Dluhosova J."/>
            <person name="Istvanek J."/>
            <person name="Nedelnik J."/>
            <person name="Repkova J."/>
        </authorList>
    </citation>
    <scope>NUCLEOTIDE SEQUENCE [LARGE SCALE GENOMIC DNA]</scope>
    <source>
        <strain evidence="3">cv. 10/8</strain>
        <tissue evidence="2">Leaf</tissue>
    </source>
</reference>
<evidence type="ECO:0000313" key="3">
    <source>
        <dbReference type="Proteomes" id="UP000265520"/>
    </source>
</evidence>